<dbReference type="PANTHER" id="PTHR13344">
    <property type="entry name" value="NADH-UBIQUINONE OXIDOREDUCTASE"/>
    <property type="match status" value="1"/>
</dbReference>
<dbReference type="Pfam" id="PF06747">
    <property type="entry name" value="CHCH"/>
    <property type="match status" value="1"/>
</dbReference>
<evidence type="ECO:0000256" key="8">
    <source>
        <dbReference type="ARBA" id="ARBA00022982"/>
    </source>
</evidence>
<dbReference type="EMBL" id="CASHTH010000268">
    <property type="protein sequence ID" value="CAI7996424.1"/>
    <property type="molecule type" value="Genomic_DNA"/>
</dbReference>
<evidence type="ECO:0000256" key="5">
    <source>
        <dbReference type="ARBA" id="ARBA00022448"/>
    </source>
</evidence>
<dbReference type="GO" id="GO:0005739">
    <property type="term" value="C:mitochondrion"/>
    <property type="evidence" value="ECO:0007669"/>
    <property type="project" value="UniProtKB-SubCell"/>
</dbReference>
<keyword evidence="5" id="KW-0813">Transport</keyword>
<keyword evidence="7" id="KW-0677">Repeat</keyword>
<accession>A0AA35QYK3</accession>
<proteinExistence type="inferred from homology"/>
<dbReference type="AlphaFoldDB" id="A0AA35QYK3"/>
<evidence type="ECO:0000256" key="12">
    <source>
        <dbReference type="ARBA" id="ARBA00030761"/>
    </source>
</evidence>
<reference evidence="14" key="1">
    <citation type="submission" date="2023-03" db="EMBL/GenBank/DDBJ databases">
        <authorList>
            <person name="Steffen K."/>
            <person name="Cardenas P."/>
        </authorList>
    </citation>
    <scope>NUCLEOTIDE SEQUENCE</scope>
</reference>
<comment type="similarity">
    <text evidence="3">Belongs to the complex I NDUFA8 subunit family.</text>
</comment>
<evidence type="ECO:0000313" key="15">
    <source>
        <dbReference type="Proteomes" id="UP001174909"/>
    </source>
</evidence>
<gene>
    <name evidence="14" type="ORF">GBAR_LOCUS1867</name>
</gene>
<evidence type="ECO:0000256" key="11">
    <source>
        <dbReference type="ARBA" id="ARBA00030127"/>
    </source>
</evidence>
<keyword evidence="8" id="KW-0249">Electron transport</keyword>
<evidence type="ECO:0000313" key="14">
    <source>
        <dbReference type="EMBL" id="CAI7996424.1"/>
    </source>
</evidence>
<evidence type="ECO:0000256" key="9">
    <source>
        <dbReference type="ARBA" id="ARBA00023128"/>
    </source>
</evidence>
<dbReference type="Proteomes" id="UP001174909">
    <property type="component" value="Unassembled WGS sequence"/>
</dbReference>
<dbReference type="PROSITE" id="PS51808">
    <property type="entry name" value="CHCH"/>
    <property type="match status" value="1"/>
</dbReference>
<evidence type="ECO:0000256" key="2">
    <source>
        <dbReference type="ARBA" id="ARBA00004173"/>
    </source>
</evidence>
<organism evidence="14 15">
    <name type="scientific">Geodia barretti</name>
    <name type="common">Barrett's horny sponge</name>
    <dbReference type="NCBI Taxonomy" id="519541"/>
    <lineage>
        <taxon>Eukaryota</taxon>
        <taxon>Metazoa</taxon>
        <taxon>Porifera</taxon>
        <taxon>Demospongiae</taxon>
        <taxon>Heteroscleromorpha</taxon>
        <taxon>Tetractinellida</taxon>
        <taxon>Astrophorina</taxon>
        <taxon>Geodiidae</taxon>
        <taxon>Geodia</taxon>
    </lineage>
</organism>
<keyword evidence="6" id="KW-0679">Respiratory chain</keyword>
<name>A0AA35QYK3_GEOBA</name>
<evidence type="ECO:0000256" key="1">
    <source>
        <dbReference type="ARBA" id="ARBA00003195"/>
    </source>
</evidence>
<keyword evidence="15" id="KW-1185">Reference proteome</keyword>
<dbReference type="PANTHER" id="PTHR13344:SF0">
    <property type="entry name" value="NADH DEHYDROGENASE [UBIQUINONE] 1 ALPHA SUBCOMPLEX SUBUNIT 8"/>
    <property type="match status" value="1"/>
</dbReference>
<evidence type="ECO:0000256" key="10">
    <source>
        <dbReference type="ARBA" id="ARBA00023157"/>
    </source>
</evidence>
<evidence type="ECO:0000256" key="6">
    <source>
        <dbReference type="ARBA" id="ARBA00022660"/>
    </source>
</evidence>
<comment type="function">
    <text evidence="1">Accessory subunit of the mitochondrial membrane respiratory chain NADH dehydrogenase (Complex I), that is believed not to be involved in catalysis. Complex I functions in the transfer of electrons from NADH to the respiratory chain. The immediate electron acceptor for the enzyme is believed to be ubiquinone.</text>
</comment>
<evidence type="ECO:0000256" key="3">
    <source>
        <dbReference type="ARBA" id="ARBA00010705"/>
    </source>
</evidence>
<keyword evidence="10" id="KW-1015">Disulfide bond</keyword>
<feature type="domain" description="CHCH" evidence="13">
    <location>
        <begin position="82"/>
        <end position="116"/>
    </location>
</feature>
<evidence type="ECO:0000256" key="7">
    <source>
        <dbReference type="ARBA" id="ARBA00022737"/>
    </source>
</evidence>
<dbReference type="InterPro" id="IPR010625">
    <property type="entry name" value="CHCH"/>
</dbReference>
<comment type="subcellular location">
    <subcellularLocation>
        <location evidence="2">Mitochondrion</location>
    </subcellularLocation>
</comment>
<evidence type="ECO:0000256" key="4">
    <source>
        <dbReference type="ARBA" id="ARBA00016384"/>
    </source>
</evidence>
<evidence type="ECO:0000259" key="13">
    <source>
        <dbReference type="Pfam" id="PF06747"/>
    </source>
</evidence>
<dbReference type="GO" id="GO:0006120">
    <property type="term" value="P:mitochondrial electron transport, NADH to ubiquinone"/>
    <property type="evidence" value="ECO:0007669"/>
    <property type="project" value="InterPro"/>
</dbReference>
<sequence length="131" mass="14097">MATSTSQMSGGLTAKDLDAEEVNVTSAVLMGAAHHYGKYCEGPNETFMECRTASKDPRKCLAEGREVTCCALEFFRAVKGSCNEVFTAHWTCLDENNQSFKACKKTRKAFDACMEKTNGSSDSSAADPAAS</sequence>
<keyword evidence="9" id="KW-0496">Mitochondrion</keyword>
<protein>
    <recommendedName>
        <fullName evidence="4">NADH dehydrogenase [ubiquinone] 1 alpha subcomplex subunit 8</fullName>
    </recommendedName>
    <alternativeName>
        <fullName evidence="11">Complex I-19kD</fullName>
    </alternativeName>
    <alternativeName>
        <fullName evidence="12">NADH-ubiquinone oxidoreductase 19 kDa subunit</fullName>
    </alternativeName>
</protein>
<dbReference type="InterPro" id="IPR016680">
    <property type="entry name" value="NDUFA8"/>
</dbReference>
<comment type="caution">
    <text evidence="14">The sequence shown here is derived from an EMBL/GenBank/DDBJ whole genome shotgun (WGS) entry which is preliminary data.</text>
</comment>